<evidence type="ECO:0000259" key="1">
    <source>
        <dbReference type="Pfam" id="PF00814"/>
    </source>
</evidence>
<accession>A0A7X5ZXB9</accession>
<sequence>MATPPPSSIDSRGLNSSSSIASSDLTLVIETATAACSVALLDGATVIAAAHEVVGRGHAERLVPMIAALPGQGRAAHILVDVGPGSFTGVRVGLAAALGLSIGWSADVHGYSSLALVAAAGFAADPAIASLAVVLEGGHGEVFMQAFHSQPLREDGPFRSLAPAAALAALEGRPAIGSGVRHLAPLAEGADLREALPAAADVRLLPAGFTALPARPVYGRAPDAKTLAERGLA</sequence>
<dbReference type="Proteomes" id="UP000564677">
    <property type="component" value="Unassembled WGS sequence"/>
</dbReference>
<reference evidence="2 3" key="1">
    <citation type="submission" date="2020-03" db="EMBL/GenBank/DDBJ databases">
        <title>Genomic Encyclopedia of Type Strains, Phase IV (KMG-IV): sequencing the most valuable type-strain genomes for metagenomic binning, comparative biology and taxonomic classification.</title>
        <authorList>
            <person name="Goeker M."/>
        </authorList>
    </citation>
    <scope>NUCLEOTIDE SEQUENCE [LARGE SCALE GENOMIC DNA]</scope>
    <source>
        <strain evidence="2 3">DSM 4733</strain>
    </source>
</reference>
<comment type="caution">
    <text evidence="2">The sequence shown here is derived from an EMBL/GenBank/DDBJ whole genome shotgun (WGS) entry which is preliminary data.</text>
</comment>
<protein>
    <submittedName>
        <fullName evidence="2">tRNA threonylcarbamoyl adenosine modification protein YeaZ</fullName>
    </submittedName>
</protein>
<dbReference type="Gene3D" id="3.30.420.40">
    <property type="match status" value="2"/>
</dbReference>
<dbReference type="EMBL" id="JAASQV010000005">
    <property type="protein sequence ID" value="NIJ67031.1"/>
    <property type="molecule type" value="Genomic_DNA"/>
</dbReference>
<name>A0A7X5ZXB9_9SPHN</name>
<dbReference type="InterPro" id="IPR022496">
    <property type="entry name" value="T6A_TsaB"/>
</dbReference>
<feature type="domain" description="Gcp-like" evidence="1">
    <location>
        <begin position="52"/>
        <end position="145"/>
    </location>
</feature>
<evidence type="ECO:0000313" key="3">
    <source>
        <dbReference type="Proteomes" id="UP000564677"/>
    </source>
</evidence>
<dbReference type="SUPFAM" id="SSF53067">
    <property type="entry name" value="Actin-like ATPase domain"/>
    <property type="match status" value="1"/>
</dbReference>
<dbReference type="GO" id="GO:0002949">
    <property type="term" value="P:tRNA threonylcarbamoyladenosine modification"/>
    <property type="evidence" value="ECO:0007669"/>
    <property type="project" value="InterPro"/>
</dbReference>
<gene>
    <name evidence="2" type="ORF">FHR20_004009</name>
</gene>
<dbReference type="Pfam" id="PF00814">
    <property type="entry name" value="TsaD"/>
    <property type="match status" value="1"/>
</dbReference>
<dbReference type="InterPro" id="IPR000905">
    <property type="entry name" value="Gcp-like_dom"/>
</dbReference>
<dbReference type="InterPro" id="IPR043129">
    <property type="entry name" value="ATPase_NBD"/>
</dbReference>
<dbReference type="RefSeq" id="WP_167301336.1">
    <property type="nucleotide sequence ID" value="NZ_JAASQV010000005.1"/>
</dbReference>
<organism evidence="2 3">
    <name type="scientific">Sphingomonas leidyi</name>
    <dbReference type="NCBI Taxonomy" id="68569"/>
    <lineage>
        <taxon>Bacteria</taxon>
        <taxon>Pseudomonadati</taxon>
        <taxon>Pseudomonadota</taxon>
        <taxon>Alphaproteobacteria</taxon>
        <taxon>Sphingomonadales</taxon>
        <taxon>Sphingomonadaceae</taxon>
        <taxon>Sphingomonas</taxon>
    </lineage>
</organism>
<dbReference type="AlphaFoldDB" id="A0A7X5ZXB9"/>
<proteinExistence type="predicted"/>
<evidence type="ECO:0000313" key="2">
    <source>
        <dbReference type="EMBL" id="NIJ67031.1"/>
    </source>
</evidence>
<dbReference type="NCBIfam" id="TIGR03725">
    <property type="entry name" value="T6A_YeaZ"/>
    <property type="match status" value="1"/>
</dbReference>
<keyword evidence="3" id="KW-1185">Reference proteome</keyword>